<dbReference type="GO" id="GO:0005198">
    <property type="term" value="F:structural molecule activity"/>
    <property type="evidence" value="ECO:0007669"/>
    <property type="project" value="UniProtKB-UniRule"/>
</dbReference>
<proteinExistence type="evidence at transcript level"/>
<keyword evidence="7 11" id="KW-1164">Virus endocytosis by host</keyword>
<keyword evidence="1 11" id="KW-0167">Capsid protein</keyword>
<keyword evidence="4 11" id="KW-1162">Viral penetration into host cytoplasm</keyword>
<dbReference type="GO" id="GO:0042025">
    <property type="term" value="C:host cell nucleus"/>
    <property type="evidence" value="ECO:0007669"/>
    <property type="project" value="UniProtKB-SubCell"/>
</dbReference>
<evidence type="ECO:0000256" key="7">
    <source>
        <dbReference type="ARBA" id="ARBA00022890"/>
    </source>
</evidence>
<evidence type="ECO:0000256" key="11">
    <source>
        <dbReference type="HAMAP-Rule" id="MF_04052"/>
    </source>
</evidence>
<protein>
    <recommendedName>
        <fullName evidence="11">Penton protein</fullName>
        <shortName evidence="11">CP-P</shortName>
    </recommendedName>
    <alternativeName>
        <fullName evidence="11">Penton base protein</fullName>
    </alternativeName>
    <alternativeName>
        <fullName evidence="11">Protein III</fullName>
    </alternativeName>
</protein>
<evidence type="ECO:0000256" key="2">
    <source>
        <dbReference type="ARBA" id="ARBA00022562"/>
    </source>
</evidence>
<evidence type="ECO:0000256" key="8">
    <source>
        <dbReference type="ARBA" id="ARBA00022921"/>
    </source>
</evidence>
<dbReference type="HAMAP" id="MF_04052">
    <property type="entry name" value="ADV_CAPSP"/>
    <property type="match status" value="1"/>
</dbReference>
<evidence type="ECO:0000313" key="14">
    <source>
        <dbReference type="Proteomes" id="UP000141842"/>
    </source>
</evidence>
<keyword evidence="8 11" id="KW-0426">Late protein</keyword>
<dbReference type="Gene3D" id="2.60.120.550">
    <property type="entry name" value="Penton protein, domain 1"/>
    <property type="match status" value="1"/>
</dbReference>
<comment type="similarity">
    <text evidence="11">Belongs to the adenoviridae penton family.</text>
</comment>
<feature type="region of interest" description="Disordered" evidence="12">
    <location>
        <begin position="282"/>
        <end position="302"/>
    </location>
</feature>
<dbReference type="Gene3D" id="3.90.1620.10">
    <property type="entry name" value="adenovirus 2 penton base, domain 2"/>
    <property type="match status" value="1"/>
</dbReference>
<gene>
    <name evidence="11" type="primary">L2</name>
</gene>
<evidence type="ECO:0000256" key="6">
    <source>
        <dbReference type="ARBA" id="ARBA00022844"/>
    </source>
</evidence>
<keyword evidence="5 11" id="KW-1161">Viral attachment to host cell</keyword>
<keyword evidence="2 11" id="KW-1048">Host nucleus</keyword>
<evidence type="ECO:0000256" key="12">
    <source>
        <dbReference type="SAM" id="MobiDB-lite"/>
    </source>
</evidence>
<sequence length="490" mass="55078">MSHYGSAPPLYEEVVSGTPPFAQQPWVPPRYYAPTEGRNSIVYAQFPTCYDTTKLFLVDNKSADIKDLNMQNDHSHFATTVIQNSEFTPKEAGTQQITLDKRSRWGAKFKSMIQTNLPSVTQFMFTNALRIKMMATYDSASGAATYEWYDLQLPEGNFDSGRIVDLLNNAVWELYLAHGRQKGVREDQIGVKFDTRNFKLGYDPQTGLIMPGHYTYEYFHPDIVLMKGCAVDFSKSRLNNVLGWRKRYPYQPGFVISFEDLEGGDIPALLDLPTYLQTPRGADEEPKIQPLQQDSKGRSYHVHRSSEPVGFVTGYRSLYLAYNRQGDVTRAGKPPASSWLILTAPDVTGGAQQLYWSLPDMALAPTTFRPSGQTPATFPVVSTEPFPVAARTILNTQPGYSQIVNQNTSQTMVYNRFPENAVLMRPPQPFMVQVPENVTAVTEHGTLPLQNALSGVQRVAITDSRRRPCPYVYKCSATLEPHIISSRTLQ</sequence>
<comment type="caution">
    <text evidence="11">Lacks conserved residue(s) required for the propagation of feature annotation.</text>
</comment>
<comment type="function">
    <text evidence="11">Major capsid protein that self-associates to form penton base pentamers, each in the shape of a pentagon, situated at the 12 vertices of the pseudo T=25 capsid. Involved in virus secondary attachment to host cell after initial attachment by the fiber protein, and in endocytosis of virions. As the virus enters the host cell, penton proteins are shed concomitant with virion acidification in the endosome.</text>
</comment>
<evidence type="ECO:0000313" key="13">
    <source>
        <dbReference type="EMBL" id="ACJ14512.1"/>
    </source>
</evidence>
<evidence type="ECO:0000256" key="4">
    <source>
        <dbReference type="ARBA" id="ARBA00022595"/>
    </source>
</evidence>
<dbReference type="GO" id="GO:0019062">
    <property type="term" value="P:virion attachment to host cell"/>
    <property type="evidence" value="ECO:0007669"/>
    <property type="project" value="UniProtKB-UniRule"/>
</dbReference>
<keyword evidence="3 11" id="KW-0945">Host-virus interaction</keyword>
<keyword evidence="10 11" id="KW-1160">Virus entry into host cell</keyword>
<comment type="subunit">
    <text evidence="11">Interacts with the fiber protein (via N-terminal tail region). Interacts with the capsid vertex protein; this interaction binds the penton base to neighboring peripentonal hexons.</text>
</comment>
<evidence type="ECO:0000256" key="10">
    <source>
        <dbReference type="ARBA" id="ARBA00023296"/>
    </source>
</evidence>
<evidence type="ECO:0000256" key="5">
    <source>
        <dbReference type="ARBA" id="ARBA00022804"/>
    </source>
</evidence>
<comment type="induction">
    <text evidence="11">Expressed in the late phase of the viral replicative cycle.</text>
</comment>
<dbReference type="KEGG" id="vg:7778914"/>
<comment type="subcellular location">
    <subcellularLocation>
        <location evidence="11">Virion</location>
    </subcellularLocation>
    <subcellularLocation>
        <location evidence="11">Host nucleus</location>
    </subcellularLocation>
    <text evidence="11">Located at each vertex of the virion.</text>
</comment>
<evidence type="ECO:0000256" key="9">
    <source>
        <dbReference type="ARBA" id="ARBA00023275"/>
    </source>
</evidence>
<comment type="miscellaneous">
    <text evidence="11">All late proteins expressed from the major late promoter are produced by alternative splicing and alternative polyadenylation of the same gene giving rise to non-overlapping ORFs. A leader sequence is present in the N-terminus of all these mRNAs and is recognized by the viral shutoff protein to provide expression although conventional translation via ribosome scanning from the cap has been shut off in the host cell.</text>
</comment>
<evidence type="ECO:0000256" key="1">
    <source>
        <dbReference type="ARBA" id="ARBA00022561"/>
    </source>
</evidence>
<name>C3SAU2_9ADEN</name>
<dbReference type="RefSeq" id="YP_002822211.1">
    <property type="nucleotide sequence ID" value="NC_012584.1"/>
</dbReference>
<dbReference type="Pfam" id="PF01686">
    <property type="entry name" value="Adeno_Penton_B"/>
    <property type="match status" value="1"/>
</dbReference>
<dbReference type="GO" id="GO:0039623">
    <property type="term" value="C:T=25 icosahedral viral capsid"/>
    <property type="evidence" value="ECO:0007669"/>
    <property type="project" value="UniProtKB-UniRule"/>
</dbReference>
<keyword evidence="9 11" id="KW-1148">T=25 icosahedral capsid protein</keyword>
<reference evidence="13 14" key="1">
    <citation type="journal article" date="2009" name="J. Virol.">
        <title>A novel cardiotropic murine adenovirus representing a distinct species of mastadenoviruses.</title>
        <authorList>
            <person name="Klempa B."/>
            <person name="Kruger D.H."/>
            <person name="Auste B."/>
            <person name="Stanko M."/>
            <person name="Krawczyk A."/>
            <person name="Nickel K.F."/>
            <person name="Uberla K."/>
            <person name="Stang A."/>
        </authorList>
    </citation>
    <scope>NUCLEOTIDE SEQUENCE [LARGE SCALE GENOMIC DNA]</scope>
</reference>
<keyword evidence="6 11" id="KW-0946">Virion</keyword>
<keyword evidence="14" id="KW-1185">Reference proteome</keyword>
<dbReference type="EMBL" id="EU835513">
    <property type="protein sequence ID" value="ACJ14512.1"/>
    <property type="molecule type" value="Genomic_DNA"/>
</dbReference>
<dbReference type="GO" id="GO:0075509">
    <property type="term" value="P:endocytosis involved in viral entry into host cell"/>
    <property type="evidence" value="ECO:0007669"/>
    <property type="project" value="UniProtKB-KW"/>
</dbReference>
<dbReference type="OrthoDB" id="1939at10239"/>
<evidence type="ECO:0000256" key="3">
    <source>
        <dbReference type="ARBA" id="ARBA00022581"/>
    </source>
</evidence>
<organism evidence="13 14">
    <name type="scientific">Murine adenovirus 3</name>
    <dbReference type="NCBI Taxonomy" id="573199"/>
    <lineage>
        <taxon>Viruses</taxon>
        <taxon>Varidnaviria</taxon>
        <taxon>Bamfordvirae</taxon>
        <taxon>Preplasmiviricota</taxon>
        <taxon>Polisuviricotina</taxon>
        <taxon>Pharingeaviricetes</taxon>
        <taxon>Rowavirales</taxon>
        <taxon>Adenoviridae</taxon>
        <taxon>Mastadenovirus</taxon>
        <taxon>Mastadenovirus cordis</taxon>
        <taxon>Murine mastadenovirus C</taxon>
    </lineage>
</organism>
<accession>C3SAU2</accession>
<dbReference type="InterPro" id="IPR002605">
    <property type="entry name" value="Adeno_Penton_B"/>
</dbReference>
<dbReference type="Proteomes" id="UP000141842">
    <property type="component" value="Segment"/>
</dbReference>